<dbReference type="InterPro" id="IPR010619">
    <property type="entry name" value="ThrE-like_N"/>
</dbReference>
<dbReference type="PANTHER" id="PTHR31082">
    <property type="entry name" value="PHEROMONE-REGULATED MEMBRANE PROTEIN 10"/>
    <property type="match status" value="1"/>
</dbReference>
<gene>
    <name evidence="4" type="ORF">C7452_0632</name>
</gene>
<feature type="transmembrane region" description="Helical" evidence="2">
    <location>
        <begin position="136"/>
        <end position="155"/>
    </location>
</feature>
<dbReference type="EMBL" id="QREL01000001">
    <property type="protein sequence ID" value="REE28612.1"/>
    <property type="molecule type" value="Genomic_DNA"/>
</dbReference>
<feature type="transmembrane region" description="Helical" evidence="2">
    <location>
        <begin position="339"/>
        <end position="359"/>
    </location>
</feature>
<dbReference type="InterPro" id="IPR051361">
    <property type="entry name" value="ThrE/Ser_Exporter"/>
</dbReference>
<dbReference type="Proteomes" id="UP000256864">
    <property type="component" value="Unassembled WGS sequence"/>
</dbReference>
<sequence length="405" mass="43206">MTAELLEFLEELSRALIASGNSVTDTERILRSVAESQGVEVEVSVLPTMIIIKAEGEVSRMGLAAQSPGMMPLHQVTEIYRLTDDVTAGRMEVGEALGELRGILRGSHRFGRYGILLGYLILSIGIALLIQPDPDLVVYSSFLSLIAGSLIVVGYGNRRLSLIMPVLASFTVSGVAFFLINTGAVSGNLTLLVPPLIYFIPGVTLTTGIYELASGELVSGSSRVIYGCMVLLLLLFGVLMGMQLNRFPQEEFAAIKISAMSYSPYLGAFIFAVGIYLFLSVYRSDFPWILLVLYSALMGQQLGNVAGGGLLGAFLGALSMTLVARGIELAGKTPHFVTLYPAFWFLAPGSLGFIGLANLLGRNYLTSVAEITLFAMTVVAIALGLLVGALLTEPFSDKIRAPGGD</sequence>
<accession>A0A371NDP0</accession>
<feature type="transmembrane region" description="Helical" evidence="2">
    <location>
        <begin position="192"/>
        <end position="212"/>
    </location>
</feature>
<feature type="transmembrane region" description="Helical" evidence="2">
    <location>
        <begin position="309"/>
        <end position="327"/>
    </location>
</feature>
<proteinExistence type="inferred from homology"/>
<dbReference type="PANTHER" id="PTHR31082:SF4">
    <property type="entry name" value="PHEROMONE-REGULATED MEMBRANE PROTEIN 10"/>
    <property type="match status" value="1"/>
</dbReference>
<keyword evidence="2" id="KW-0472">Membrane</keyword>
<reference evidence="4 5" key="1">
    <citation type="submission" date="2018-07" db="EMBL/GenBank/DDBJ databases">
        <title>Genomic Encyclopedia of Type Strains, Phase IV (KMG-IV): sequencing the most valuable type-strain genomes for metagenomic binning, comparative biology and taxonomic classification.</title>
        <authorList>
            <person name="Goeker M."/>
        </authorList>
    </citation>
    <scope>NUCLEOTIDE SEQUENCE [LARGE SCALE GENOMIC DNA]</scope>
    <source>
        <strain evidence="4 5">DSM 7466</strain>
    </source>
</reference>
<evidence type="ECO:0000259" key="3">
    <source>
        <dbReference type="Pfam" id="PF06738"/>
    </source>
</evidence>
<dbReference type="AlphaFoldDB" id="A0A371NDP0"/>
<dbReference type="RefSeq" id="WP_115892199.1">
    <property type="nucleotide sequence ID" value="NZ_QREL01000001.1"/>
</dbReference>
<evidence type="ECO:0000313" key="4">
    <source>
        <dbReference type="EMBL" id="REE28612.1"/>
    </source>
</evidence>
<protein>
    <submittedName>
        <fullName evidence="4">Uncharacterized membrane protein YjjP (DUF1212 family)</fullName>
    </submittedName>
</protein>
<keyword evidence="2" id="KW-1133">Transmembrane helix</keyword>
<feature type="transmembrane region" description="Helical" evidence="2">
    <location>
        <begin position="110"/>
        <end position="130"/>
    </location>
</feature>
<comment type="caution">
    <text evidence="4">The sequence shown here is derived from an EMBL/GenBank/DDBJ whole genome shotgun (WGS) entry which is preliminary data.</text>
</comment>
<evidence type="ECO:0000256" key="1">
    <source>
        <dbReference type="ARBA" id="ARBA00034125"/>
    </source>
</evidence>
<feature type="domain" description="Threonine/serine exporter-like N-terminal" evidence="3">
    <location>
        <begin position="8"/>
        <end position="244"/>
    </location>
</feature>
<evidence type="ECO:0000256" key="2">
    <source>
        <dbReference type="SAM" id="Phobius"/>
    </source>
</evidence>
<keyword evidence="2" id="KW-0812">Transmembrane</keyword>
<feature type="transmembrane region" description="Helical" evidence="2">
    <location>
        <begin position="371"/>
        <end position="391"/>
    </location>
</feature>
<organism evidence="4 5">
    <name type="scientific">Methanothermobacter defluvii</name>
    <dbReference type="NCBI Taxonomy" id="49339"/>
    <lineage>
        <taxon>Archaea</taxon>
        <taxon>Methanobacteriati</taxon>
        <taxon>Methanobacteriota</taxon>
        <taxon>Methanomada group</taxon>
        <taxon>Methanobacteria</taxon>
        <taxon>Methanobacteriales</taxon>
        <taxon>Methanobacteriaceae</taxon>
        <taxon>Methanothermobacter</taxon>
    </lineage>
</organism>
<feature type="transmembrane region" description="Helical" evidence="2">
    <location>
        <begin position="224"/>
        <end position="242"/>
    </location>
</feature>
<dbReference type="GO" id="GO:0022857">
    <property type="term" value="F:transmembrane transporter activity"/>
    <property type="evidence" value="ECO:0007669"/>
    <property type="project" value="InterPro"/>
</dbReference>
<comment type="similarity">
    <text evidence="1">Belongs to the ThrE exporter (TC 2.A.79) family.</text>
</comment>
<feature type="transmembrane region" description="Helical" evidence="2">
    <location>
        <begin position="262"/>
        <end position="279"/>
    </location>
</feature>
<dbReference type="Pfam" id="PF06738">
    <property type="entry name" value="ThrE"/>
    <property type="match status" value="1"/>
</dbReference>
<keyword evidence="5" id="KW-1185">Reference proteome</keyword>
<feature type="transmembrane region" description="Helical" evidence="2">
    <location>
        <begin position="162"/>
        <end position="180"/>
    </location>
</feature>
<name>A0A371NDP0_9EURY</name>
<evidence type="ECO:0000313" key="5">
    <source>
        <dbReference type="Proteomes" id="UP000256864"/>
    </source>
</evidence>